<name>A0A2Z7DCZ2_9LAMI</name>
<accession>A0A2Z7DCZ2</accession>
<dbReference type="OrthoDB" id="732558at2759"/>
<dbReference type="InterPro" id="IPR011993">
    <property type="entry name" value="PH-like_dom_sf"/>
</dbReference>
<organism evidence="4 5">
    <name type="scientific">Dorcoceras hygrometricum</name>
    <dbReference type="NCBI Taxonomy" id="472368"/>
    <lineage>
        <taxon>Eukaryota</taxon>
        <taxon>Viridiplantae</taxon>
        <taxon>Streptophyta</taxon>
        <taxon>Embryophyta</taxon>
        <taxon>Tracheophyta</taxon>
        <taxon>Spermatophyta</taxon>
        <taxon>Magnoliopsida</taxon>
        <taxon>eudicotyledons</taxon>
        <taxon>Gunneridae</taxon>
        <taxon>Pentapetalae</taxon>
        <taxon>asterids</taxon>
        <taxon>lamiids</taxon>
        <taxon>Lamiales</taxon>
        <taxon>Gesneriaceae</taxon>
        <taxon>Didymocarpoideae</taxon>
        <taxon>Trichosporeae</taxon>
        <taxon>Loxocarpinae</taxon>
        <taxon>Dorcoceras</taxon>
    </lineage>
</organism>
<evidence type="ECO:0000313" key="4">
    <source>
        <dbReference type="EMBL" id="KZV57510.1"/>
    </source>
</evidence>
<dbReference type="Gene3D" id="2.30.29.30">
    <property type="entry name" value="Pleckstrin-homology domain (PH domain)/Phosphotyrosine-binding domain (PTB)"/>
    <property type="match status" value="1"/>
</dbReference>
<evidence type="ECO:0000313" key="5">
    <source>
        <dbReference type="Proteomes" id="UP000250235"/>
    </source>
</evidence>
<comment type="similarity">
    <text evidence="1">Belongs to the GEM family.</text>
</comment>
<dbReference type="EMBL" id="KQ987275">
    <property type="protein sequence ID" value="KZV57510.1"/>
    <property type="molecule type" value="Genomic_DNA"/>
</dbReference>
<proteinExistence type="inferred from homology"/>
<sequence>MASNYEDHRTEVSQPGEGNPSSAAATTLPEGGEFKNREGKNAKGFEHHETTSASTAPQPQPQPQSQPPAEEDVKKWGTHEMGAPAAPNIHPDNQQASHWQAKGSVHHYQDSQQPYVVYSPVDKPADNPYEYVVNMFNSWSNRAEGISCNIWKHLKTGPSLSGTAWGKFNLTAKAITGGGYDPLFRQIFATDPNEKLKKTFACYLSTTTGPVAGTIYLSTARVAFSSDRPLTFRAPSGQDSWTYYKVSVPLGNVEGVNPVVTKQNPPEKYIQIITHDRHEFWFMGFVNFEKAVNHLLDAVSDSTASRGNVAHNETRN</sequence>
<feature type="domain" description="GRAM" evidence="3">
    <location>
        <begin position="182"/>
        <end position="260"/>
    </location>
</feature>
<evidence type="ECO:0000256" key="2">
    <source>
        <dbReference type="SAM" id="MobiDB-lite"/>
    </source>
</evidence>
<dbReference type="InterPro" id="IPR037848">
    <property type="entry name" value="GEM-like"/>
</dbReference>
<evidence type="ECO:0000259" key="3">
    <source>
        <dbReference type="SMART" id="SM00568"/>
    </source>
</evidence>
<feature type="compositionally biased region" description="Basic and acidic residues" evidence="2">
    <location>
        <begin position="32"/>
        <end position="50"/>
    </location>
</feature>
<dbReference type="Proteomes" id="UP000250235">
    <property type="component" value="Unassembled WGS sequence"/>
</dbReference>
<dbReference type="Pfam" id="PF02893">
    <property type="entry name" value="GRAM"/>
    <property type="match status" value="1"/>
</dbReference>
<dbReference type="AlphaFoldDB" id="A0A2Z7DCZ2"/>
<keyword evidence="5" id="KW-1185">Reference proteome</keyword>
<feature type="region of interest" description="Disordered" evidence="2">
    <location>
        <begin position="1"/>
        <end position="102"/>
    </location>
</feature>
<dbReference type="CDD" id="cd13222">
    <property type="entry name" value="PH-GRAM_GEM"/>
    <property type="match status" value="1"/>
</dbReference>
<protein>
    <submittedName>
        <fullName evidence="4">GEM-like protein 5</fullName>
    </submittedName>
</protein>
<evidence type="ECO:0000256" key="1">
    <source>
        <dbReference type="ARBA" id="ARBA00009414"/>
    </source>
</evidence>
<gene>
    <name evidence="4" type="ORF">F511_29334</name>
</gene>
<dbReference type="InterPro" id="IPR004182">
    <property type="entry name" value="GRAM"/>
</dbReference>
<dbReference type="SMART" id="SM00568">
    <property type="entry name" value="GRAM"/>
    <property type="match status" value="1"/>
</dbReference>
<feature type="compositionally biased region" description="Basic and acidic residues" evidence="2">
    <location>
        <begin position="1"/>
        <end position="11"/>
    </location>
</feature>
<reference evidence="4 5" key="1">
    <citation type="journal article" date="2015" name="Proc. Natl. Acad. Sci. U.S.A.">
        <title>The resurrection genome of Boea hygrometrica: A blueprint for survival of dehydration.</title>
        <authorList>
            <person name="Xiao L."/>
            <person name="Yang G."/>
            <person name="Zhang L."/>
            <person name="Yang X."/>
            <person name="Zhao S."/>
            <person name="Ji Z."/>
            <person name="Zhou Q."/>
            <person name="Hu M."/>
            <person name="Wang Y."/>
            <person name="Chen M."/>
            <person name="Xu Y."/>
            <person name="Jin H."/>
            <person name="Xiao X."/>
            <person name="Hu G."/>
            <person name="Bao F."/>
            <person name="Hu Y."/>
            <person name="Wan P."/>
            <person name="Li L."/>
            <person name="Deng X."/>
            <person name="Kuang T."/>
            <person name="Xiang C."/>
            <person name="Zhu J.K."/>
            <person name="Oliver M.J."/>
            <person name="He Y."/>
        </authorList>
    </citation>
    <scope>NUCLEOTIDE SEQUENCE [LARGE SCALE GENOMIC DNA]</scope>
    <source>
        <strain evidence="5">cv. XS01</strain>
    </source>
</reference>
<dbReference type="PANTHER" id="PTHR31969">
    <property type="entry name" value="GEM-LIKE PROTEIN 2"/>
    <property type="match status" value="1"/>
</dbReference>